<evidence type="ECO:0000313" key="5">
    <source>
        <dbReference type="Proteomes" id="UP000466332"/>
    </source>
</evidence>
<dbReference type="EMBL" id="WWCS01000007">
    <property type="protein sequence ID" value="MYN40339.1"/>
    <property type="molecule type" value="Genomic_DNA"/>
</dbReference>
<comment type="caution">
    <text evidence="4">The sequence shown here is derived from an EMBL/GenBank/DDBJ whole genome shotgun (WGS) entry which is preliminary data.</text>
</comment>
<evidence type="ECO:0000256" key="1">
    <source>
        <dbReference type="ARBA" id="ARBA00022763"/>
    </source>
</evidence>
<dbReference type="RefSeq" id="WP_161045402.1">
    <property type="nucleotide sequence ID" value="NZ_WWCS01000007.1"/>
</dbReference>
<feature type="domain" description="UmuC" evidence="3">
    <location>
        <begin position="31"/>
        <end position="147"/>
    </location>
</feature>
<dbReference type="Proteomes" id="UP000466332">
    <property type="component" value="Unassembled WGS sequence"/>
</dbReference>
<keyword evidence="5" id="KW-1185">Reference proteome</keyword>
<dbReference type="Pfam" id="PF00817">
    <property type="entry name" value="IMS"/>
    <property type="match status" value="1"/>
</dbReference>
<dbReference type="PANTHER" id="PTHR35369">
    <property type="entry name" value="BLR3025 PROTEIN-RELATED"/>
    <property type="match status" value="1"/>
</dbReference>
<name>A0ABW9WJ37_9BURK</name>
<dbReference type="InterPro" id="IPR001126">
    <property type="entry name" value="UmuC"/>
</dbReference>
<dbReference type="CDD" id="cd03468">
    <property type="entry name" value="PolY_like"/>
    <property type="match status" value="1"/>
</dbReference>
<keyword evidence="1" id="KW-0227">DNA damage</keyword>
<reference evidence="4 5" key="1">
    <citation type="submission" date="2019-12" db="EMBL/GenBank/DDBJ databases">
        <title>Novel species isolated from a subtropical stream in China.</title>
        <authorList>
            <person name="Lu H."/>
        </authorList>
    </citation>
    <scope>NUCLEOTIDE SEQUENCE [LARGE SCALE GENOMIC DNA]</scope>
    <source>
        <strain evidence="4 5">FT109W</strain>
    </source>
</reference>
<evidence type="ECO:0000313" key="4">
    <source>
        <dbReference type="EMBL" id="MYN40339.1"/>
    </source>
</evidence>
<dbReference type="PANTHER" id="PTHR35369:SF2">
    <property type="entry name" value="BLR3025 PROTEIN"/>
    <property type="match status" value="1"/>
</dbReference>
<gene>
    <name evidence="4" type="ORF">GTP55_13235</name>
</gene>
<sequence length="490" mass="53699">MKTPLLFSLHLPLLPLETLRRCWSEAGAYAVMDDGQVLIASPLAVAAGVRVGMRSGGVATIAPDTVMLERDTGKEAAVLEAIALALLQFTPEVAFDAGFSLLLDVGASLRLFGGPLALSRQVRSSMARLGFTAVLGAAPTAHGAWLLAHAPAQRRPPHRRCLRLATLAARLDRLPCALEPAAQAHLVWLDGIGARQLGALRRLPRAGLLRRTGKPLLAALDHAYGDAQALHQWMAIPATFAAHVETFGRIEHAEALLVGATALILQMTGWLTARQLAVITFTLRLEHERGRAAVPPTLLEIMLAEPAWKEAHLLRLLKERLAKLELQAPVIGLALYAGQLQPMLPPNAQLFPEPGGSPADFKRLLELLSARLGPDNVLTPLDTPDHRPEQCNSWGPATRSMKPAADADELLERPCWVLQQPIALRVRDERPFYMSPLRLIRGPERLEAGWWDDQAVGRDYYVAQGTDAACYWIYLERSQDARWFLHGMYA</sequence>
<proteinExistence type="predicted"/>
<dbReference type="InterPro" id="IPR050356">
    <property type="entry name" value="SulA_CellDiv_inhibitor"/>
</dbReference>
<organism evidence="4 5">
    <name type="scientific">Duganella margarita</name>
    <dbReference type="NCBI Taxonomy" id="2692170"/>
    <lineage>
        <taxon>Bacteria</taxon>
        <taxon>Pseudomonadati</taxon>
        <taxon>Pseudomonadota</taxon>
        <taxon>Betaproteobacteria</taxon>
        <taxon>Burkholderiales</taxon>
        <taxon>Oxalobacteraceae</taxon>
        <taxon>Telluria group</taxon>
        <taxon>Duganella</taxon>
    </lineage>
</organism>
<accession>A0ABW9WJ37</accession>
<protein>
    <submittedName>
        <fullName evidence="4">DNA polymerase Y family protein</fullName>
    </submittedName>
</protein>
<evidence type="ECO:0000259" key="3">
    <source>
        <dbReference type="Pfam" id="PF00817"/>
    </source>
</evidence>
<feature type="region of interest" description="Disordered" evidence="2">
    <location>
        <begin position="378"/>
        <end position="399"/>
    </location>
</feature>
<evidence type="ECO:0000256" key="2">
    <source>
        <dbReference type="SAM" id="MobiDB-lite"/>
    </source>
</evidence>
<dbReference type="SUPFAM" id="SSF56672">
    <property type="entry name" value="DNA/RNA polymerases"/>
    <property type="match status" value="1"/>
</dbReference>
<dbReference type="InterPro" id="IPR043502">
    <property type="entry name" value="DNA/RNA_pol_sf"/>
</dbReference>